<dbReference type="KEGG" id="hbe:BEI_3580"/>
<evidence type="ECO:0000313" key="2">
    <source>
        <dbReference type="EMBL" id="ATJ84567.1"/>
    </source>
</evidence>
<reference evidence="2 3" key="1">
    <citation type="journal article" date="2017" name="Sci. Rep.">
        <title>Revealing the Saline Adaptation Strategies of the Halophilic Bacterium Halomonas beimenensis through High-throughput Omics and Transposon Mutagenesis Approaches.</title>
        <authorList>
            <person name="Chen Y.H."/>
            <person name="Lin S.S."/>
            <person name="Shyu Y.T."/>
        </authorList>
    </citation>
    <scope>NUCLEOTIDE SEQUENCE [LARGE SCALE GENOMIC DNA]</scope>
    <source>
        <strain evidence="2 3">NTU-111</strain>
    </source>
</reference>
<dbReference type="Proteomes" id="UP000219993">
    <property type="component" value="Chromosome"/>
</dbReference>
<proteinExistence type="predicted"/>
<dbReference type="AlphaFoldDB" id="A0A291PCF0"/>
<protein>
    <submittedName>
        <fullName evidence="2">Uncharacterized protein</fullName>
    </submittedName>
</protein>
<evidence type="ECO:0000256" key="1">
    <source>
        <dbReference type="SAM" id="MobiDB-lite"/>
    </source>
</evidence>
<gene>
    <name evidence="2" type="ORF">BEI_3580</name>
</gene>
<organism evidence="2 3">
    <name type="scientific">Halomonas beimenensis</name>
    <dbReference type="NCBI Taxonomy" id="475662"/>
    <lineage>
        <taxon>Bacteria</taxon>
        <taxon>Pseudomonadati</taxon>
        <taxon>Pseudomonadota</taxon>
        <taxon>Gammaproteobacteria</taxon>
        <taxon>Oceanospirillales</taxon>
        <taxon>Halomonadaceae</taxon>
        <taxon>Halomonas</taxon>
    </lineage>
</organism>
<feature type="region of interest" description="Disordered" evidence="1">
    <location>
        <begin position="20"/>
        <end position="39"/>
    </location>
</feature>
<accession>A0A291PCF0</accession>
<name>A0A291PCF0_9GAMM</name>
<keyword evidence="3" id="KW-1185">Reference proteome</keyword>
<sequence>MSPLMVFRWAPSWGFAAKDTPGTGLAKRAENARKTAGYH</sequence>
<dbReference type="EMBL" id="CP021435">
    <property type="protein sequence ID" value="ATJ84567.1"/>
    <property type="molecule type" value="Genomic_DNA"/>
</dbReference>
<evidence type="ECO:0000313" key="3">
    <source>
        <dbReference type="Proteomes" id="UP000219993"/>
    </source>
</evidence>